<evidence type="ECO:0000256" key="1">
    <source>
        <dbReference type="SAM" id="Phobius"/>
    </source>
</evidence>
<comment type="caution">
    <text evidence="2">The sequence shown here is derived from an EMBL/GenBank/DDBJ whole genome shotgun (WGS) entry which is preliminary data.</text>
</comment>
<feature type="transmembrane region" description="Helical" evidence="1">
    <location>
        <begin position="15"/>
        <end position="34"/>
    </location>
</feature>
<keyword evidence="1" id="KW-0472">Membrane</keyword>
<gene>
    <name evidence="2" type="ORF">GCM10007876_27600</name>
</gene>
<accession>A0AA37SBI7</accession>
<dbReference type="AlphaFoldDB" id="A0AA37SBI7"/>
<proteinExistence type="predicted"/>
<organism evidence="2 3">
    <name type="scientific">Litoribrevibacter albus</name>
    <dbReference type="NCBI Taxonomy" id="1473156"/>
    <lineage>
        <taxon>Bacteria</taxon>
        <taxon>Pseudomonadati</taxon>
        <taxon>Pseudomonadota</taxon>
        <taxon>Gammaproteobacteria</taxon>
        <taxon>Oceanospirillales</taxon>
        <taxon>Oceanospirillaceae</taxon>
        <taxon>Litoribrevibacter</taxon>
    </lineage>
</organism>
<protein>
    <submittedName>
        <fullName evidence="2">Uncharacterized protein</fullName>
    </submittedName>
</protein>
<name>A0AA37SBI7_9GAMM</name>
<keyword evidence="1" id="KW-0812">Transmembrane</keyword>
<dbReference type="EMBL" id="BSNM01000015">
    <property type="protein sequence ID" value="GLQ32281.1"/>
    <property type="molecule type" value="Genomic_DNA"/>
</dbReference>
<evidence type="ECO:0000313" key="2">
    <source>
        <dbReference type="EMBL" id="GLQ32281.1"/>
    </source>
</evidence>
<keyword evidence="1" id="KW-1133">Transmembrane helix</keyword>
<keyword evidence="3" id="KW-1185">Reference proteome</keyword>
<sequence>MLECLPESKSLSMIWRIKLLGVLGASDVAMVKIISPKKKKRSIKQTCFFKSFKIVSCNNWKELYLRALLSATGPNSKTGQQSEFKLR</sequence>
<reference evidence="2" key="1">
    <citation type="journal article" date="2014" name="Int. J. Syst. Evol. Microbiol.">
        <title>Complete genome sequence of Corynebacterium casei LMG S-19264T (=DSM 44701T), isolated from a smear-ripened cheese.</title>
        <authorList>
            <consortium name="US DOE Joint Genome Institute (JGI-PGF)"/>
            <person name="Walter F."/>
            <person name="Albersmeier A."/>
            <person name="Kalinowski J."/>
            <person name="Ruckert C."/>
        </authorList>
    </citation>
    <scope>NUCLEOTIDE SEQUENCE</scope>
    <source>
        <strain evidence="2">NBRC 110071</strain>
    </source>
</reference>
<dbReference type="Proteomes" id="UP001161389">
    <property type="component" value="Unassembled WGS sequence"/>
</dbReference>
<reference evidence="2" key="2">
    <citation type="submission" date="2023-01" db="EMBL/GenBank/DDBJ databases">
        <title>Draft genome sequence of Litoribrevibacter albus strain NBRC 110071.</title>
        <authorList>
            <person name="Sun Q."/>
            <person name="Mori K."/>
        </authorList>
    </citation>
    <scope>NUCLEOTIDE SEQUENCE</scope>
    <source>
        <strain evidence="2">NBRC 110071</strain>
    </source>
</reference>
<evidence type="ECO:0000313" key="3">
    <source>
        <dbReference type="Proteomes" id="UP001161389"/>
    </source>
</evidence>